<dbReference type="RefSeq" id="XP_017774559.1">
    <property type="nucleotide sequence ID" value="XM_017919070.1"/>
</dbReference>
<feature type="repeat" description="ANK" evidence="3">
    <location>
        <begin position="133"/>
        <end position="165"/>
    </location>
</feature>
<dbReference type="InterPro" id="IPR036770">
    <property type="entry name" value="Ankyrin_rpt-contain_sf"/>
</dbReference>
<dbReference type="InterPro" id="IPR002110">
    <property type="entry name" value="Ankyrin_rpt"/>
</dbReference>
<name>A0ABM1MJ09_NICVS</name>
<dbReference type="PANTHER" id="PTHR24173">
    <property type="entry name" value="ANKYRIN REPEAT CONTAINING"/>
    <property type="match status" value="1"/>
</dbReference>
<proteinExistence type="predicted"/>
<protein>
    <submittedName>
        <fullName evidence="5">Protein fem-1 homolog C isoform X1</fullName>
    </submittedName>
</protein>
<reference evidence="5" key="1">
    <citation type="submission" date="2025-08" db="UniProtKB">
        <authorList>
            <consortium name="RefSeq"/>
        </authorList>
    </citation>
    <scope>IDENTIFICATION</scope>
    <source>
        <tissue evidence="5">Whole Larva</tissue>
    </source>
</reference>
<keyword evidence="4" id="KW-1185">Reference proteome</keyword>
<evidence type="ECO:0000313" key="5">
    <source>
        <dbReference type="RefSeq" id="XP_017774559.1"/>
    </source>
</evidence>
<evidence type="ECO:0000256" key="2">
    <source>
        <dbReference type="ARBA" id="ARBA00023043"/>
    </source>
</evidence>
<sequence length="644" mass="72912">MRAWKNDVLNLKDECFHELIDECRMLPPGSRISYNLRNRLDKFPSKCRAEIVNRLKMGCAPLFIACKKGQIDIVEYLVNNCKADVEQKGIYEVPDDRSTHAVTPLWCAAVSGKLSIIKFLLAKGADINAVSDTGSTPVRSACFMTHLEIVQYLVENGADINRPNFNGGTCLINSVQSVELCHFLLKHGADVNAKDIQSKTALHYAIQEHRLETSNLLIEYGANFNAKSKYGDDALQTACLKGSINIFDYLTSSIPYTSERLADAHDLLGSTFLDEHNDLYTALKHWRIAQGIRDTNVGTVKGPLVPPREAFRFQKEFSTMSELDNSVGDLDSIRIQSLLIAERILGCYHKDTVFRLMFRGASYADTMRYQRCIDLWRRALEIRVEKDSILYSDTCFTAQALVRFMVDYNEKCVLEQKAFGQRFKDSIRTFQTLTQNIAEARQLLLIRPQFKRQMENFDKILKCITHLIYLMLQTANTTEQMSMVCDQVSKLIRLNPTSASTEDTLLHLCVSKLNTIKSGYFMDEAPVMVFPDESVISFLLQCGAQVNARNDSKSTPLHVATVPYNNNNWLVGLLLKHGAHLDLPNASGDCAIQKVNETPFNLDIHLVNYVSLKCLSATVICKFGIPYRHQVPRTLESFVQMHEK</sequence>
<gene>
    <name evidence="5" type="primary">LOC108561225</name>
</gene>
<dbReference type="SUPFAM" id="SSF48403">
    <property type="entry name" value="Ankyrin repeat"/>
    <property type="match status" value="2"/>
</dbReference>
<evidence type="ECO:0000313" key="4">
    <source>
        <dbReference type="Proteomes" id="UP000695000"/>
    </source>
</evidence>
<dbReference type="Pfam" id="PF12796">
    <property type="entry name" value="Ank_2"/>
    <property type="match status" value="2"/>
</dbReference>
<keyword evidence="2 3" id="KW-0040">ANK repeat</keyword>
<evidence type="ECO:0000256" key="1">
    <source>
        <dbReference type="ARBA" id="ARBA00022737"/>
    </source>
</evidence>
<dbReference type="GeneID" id="108561225"/>
<feature type="repeat" description="ANK" evidence="3">
    <location>
        <begin position="552"/>
        <end position="586"/>
    </location>
</feature>
<dbReference type="Gene3D" id="1.25.40.20">
    <property type="entry name" value="Ankyrin repeat-containing domain"/>
    <property type="match status" value="3"/>
</dbReference>
<keyword evidence="1" id="KW-0677">Repeat</keyword>
<dbReference type="PRINTS" id="PR01415">
    <property type="entry name" value="ANKYRIN"/>
</dbReference>
<feature type="repeat" description="ANK" evidence="3">
    <location>
        <begin position="197"/>
        <end position="229"/>
    </location>
</feature>
<dbReference type="PROSITE" id="PS50297">
    <property type="entry name" value="ANK_REP_REGION"/>
    <property type="match status" value="4"/>
</dbReference>
<evidence type="ECO:0000256" key="3">
    <source>
        <dbReference type="PROSITE-ProRule" id="PRU00023"/>
    </source>
</evidence>
<dbReference type="Pfam" id="PF00023">
    <property type="entry name" value="Ank"/>
    <property type="match status" value="1"/>
</dbReference>
<accession>A0ABM1MJ09</accession>
<dbReference type="Proteomes" id="UP000695000">
    <property type="component" value="Unplaced"/>
</dbReference>
<dbReference type="PANTHER" id="PTHR24173:SF82">
    <property type="entry name" value="FI19351P1"/>
    <property type="match status" value="1"/>
</dbReference>
<dbReference type="SMART" id="SM00248">
    <property type="entry name" value="ANK"/>
    <property type="match status" value="8"/>
</dbReference>
<dbReference type="PROSITE" id="PS50088">
    <property type="entry name" value="ANK_REPEAT"/>
    <property type="match status" value="4"/>
</dbReference>
<feature type="repeat" description="ANK" evidence="3">
    <location>
        <begin position="100"/>
        <end position="132"/>
    </location>
</feature>
<organism evidence="4 5">
    <name type="scientific">Nicrophorus vespilloides</name>
    <name type="common">Boreal carrion beetle</name>
    <dbReference type="NCBI Taxonomy" id="110193"/>
    <lineage>
        <taxon>Eukaryota</taxon>
        <taxon>Metazoa</taxon>
        <taxon>Ecdysozoa</taxon>
        <taxon>Arthropoda</taxon>
        <taxon>Hexapoda</taxon>
        <taxon>Insecta</taxon>
        <taxon>Pterygota</taxon>
        <taxon>Neoptera</taxon>
        <taxon>Endopterygota</taxon>
        <taxon>Coleoptera</taxon>
        <taxon>Polyphaga</taxon>
        <taxon>Staphyliniformia</taxon>
        <taxon>Silphidae</taxon>
        <taxon>Nicrophorinae</taxon>
        <taxon>Nicrophorus</taxon>
    </lineage>
</organism>